<evidence type="ECO:0000259" key="2">
    <source>
        <dbReference type="Pfam" id="PF13441"/>
    </source>
</evidence>
<dbReference type="EMBL" id="CP094669">
    <property type="protein sequence ID" value="UOG75673.1"/>
    <property type="molecule type" value="Genomic_DNA"/>
</dbReference>
<reference evidence="3 4" key="1">
    <citation type="submission" date="2022-03" db="EMBL/GenBank/DDBJ databases">
        <title>Hymenobactersp. isolated from the air.</title>
        <authorList>
            <person name="Won M."/>
            <person name="Kwon S.-W."/>
        </authorList>
    </citation>
    <scope>NUCLEOTIDE SEQUENCE [LARGE SCALE GENOMIC DNA]</scope>
    <source>
        <strain evidence="3 4">KACC 21982</strain>
    </source>
</reference>
<gene>
    <name evidence="3" type="ORF">MTX78_03545</name>
</gene>
<evidence type="ECO:0000313" key="3">
    <source>
        <dbReference type="EMBL" id="UOG75673.1"/>
    </source>
</evidence>
<feature type="chain" id="PRO_5046839768" evidence="1">
    <location>
        <begin position="23"/>
        <end position="101"/>
    </location>
</feature>
<dbReference type="RefSeq" id="WP_243799964.1">
    <property type="nucleotide sequence ID" value="NZ_CP094669.1"/>
</dbReference>
<dbReference type="Proteomes" id="UP000831113">
    <property type="component" value="Chromosome"/>
</dbReference>
<protein>
    <submittedName>
        <fullName evidence="3">YMGG-like glycine zipper-containing protein</fullName>
    </submittedName>
</protein>
<evidence type="ECO:0000313" key="4">
    <source>
        <dbReference type="Proteomes" id="UP000831113"/>
    </source>
</evidence>
<dbReference type="InterPro" id="IPR027367">
    <property type="entry name" value="Gly-zipper_YMGG"/>
</dbReference>
<sequence>MKTFKIYVTMLSAALMLGGTLAAPEAAAQTATRKGWSKKAKGAAIGGGTGAVAGAVIAGKGDRGTGAVVGGAAGAVGGALIGRKKDKKKDPVRYQQYSRKD</sequence>
<name>A0ABY4CZU4_9BACT</name>
<keyword evidence="1" id="KW-0732">Signal</keyword>
<evidence type="ECO:0000256" key="1">
    <source>
        <dbReference type="SAM" id="SignalP"/>
    </source>
</evidence>
<feature type="domain" description="YMGG-like Gly-zipper" evidence="2">
    <location>
        <begin position="38"/>
        <end position="83"/>
    </location>
</feature>
<dbReference type="Pfam" id="PF13441">
    <property type="entry name" value="Gly-zipper_YMGG"/>
    <property type="match status" value="1"/>
</dbReference>
<keyword evidence="4" id="KW-1185">Reference proteome</keyword>
<proteinExistence type="predicted"/>
<accession>A0ABY4CZU4</accession>
<organism evidence="3 4">
    <name type="scientific">Hymenobacter tibetensis</name>
    <dbReference type="NCBI Taxonomy" id="497967"/>
    <lineage>
        <taxon>Bacteria</taxon>
        <taxon>Pseudomonadati</taxon>
        <taxon>Bacteroidota</taxon>
        <taxon>Cytophagia</taxon>
        <taxon>Cytophagales</taxon>
        <taxon>Hymenobacteraceae</taxon>
        <taxon>Hymenobacter</taxon>
    </lineage>
</organism>
<feature type="signal peptide" evidence="1">
    <location>
        <begin position="1"/>
        <end position="22"/>
    </location>
</feature>